<protein>
    <submittedName>
        <fullName evidence="1">Uncharacterized protein</fullName>
    </submittedName>
</protein>
<reference evidence="1" key="2">
    <citation type="submission" date="2023-06" db="EMBL/GenBank/DDBJ databases">
        <authorList>
            <consortium name="Lawrence Berkeley National Laboratory"/>
            <person name="Haridas S."/>
            <person name="Hensen N."/>
            <person name="Bonometti L."/>
            <person name="Westerberg I."/>
            <person name="Brannstrom I.O."/>
            <person name="Guillou S."/>
            <person name="Cros-Aarteil S."/>
            <person name="Calhoun S."/>
            <person name="Kuo A."/>
            <person name="Mondo S."/>
            <person name="Pangilinan J."/>
            <person name="Riley R."/>
            <person name="Labutti K."/>
            <person name="Andreopoulos B."/>
            <person name="Lipzen A."/>
            <person name="Chen C."/>
            <person name="Yanf M."/>
            <person name="Daum C."/>
            <person name="Ng V."/>
            <person name="Clum A."/>
            <person name="Steindorff A."/>
            <person name="Ohm R."/>
            <person name="Martin F."/>
            <person name="Silar P."/>
            <person name="Natvig D."/>
            <person name="Lalanne C."/>
            <person name="Gautier V."/>
            <person name="Ament-Velasquez S.L."/>
            <person name="Kruys A."/>
            <person name="Hutchinson M.I."/>
            <person name="Powell A.J."/>
            <person name="Barry K."/>
            <person name="Miller A.N."/>
            <person name="Grigoriev I.V."/>
            <person name="Debuchy R."/>
            <person name="Gladieux P."/>
            <person name="Thoren M.H."/>
            <person name="Johannesson H."/>
        </authorList>
    </citation>
    <scope>NUCLEOTIDE SEQUENCE</scope>
    <source>
        <strain evidence="1">SMH4131-1</strain>
    </source>
</reference>
<dbReference type="AlphaFoldDB" id="A0AAE0J3L4"/>
<reference evidence="1" key="1">
    <citation type="journal article" date="2023" name="Mol. Phylogenet. Evol.">
        <title>Genome-scale phylogeny and comparative genomics of the fungal order Sordariales.</title>
        <authorList>
            <person name="Hensen N."/>
            <person name="Bonometti L."/>
            <person name="Westerberg I."/>
            <person name="Brannstrom I.O."/>
            <person name="Guillou S."/>
            <person name="Cros-Aarteil S."/>
            <person name="Calhoun S."/>
            <person name="Haridas S."/>
            <person name="Kuo A."/>
            <person name="Mondo S."/>
            <person name="Pangilinan J."/>
            <person name="Riley R."/>
            <person name="LaButti K."/>
            <person name="Andreopoulos B."/>
            <person name="Lipzen A."/>
            <person name="Chen C."/>
            <person name="Yan M."/>
            <person name="Daum C."/>
            <person name="Ng V."/>
            <person name="Clum A."/>
            <person name="Steindorff A."/>
            <person name="Ohm R.A."/>
            <person name="Martin F."/>
            <person name="Silar P."/>
            <person name="Natvig D.O."/>
            <person name="Lalanne C."/>
            <person name="Gautier V."/>
            <person name="Ament-Velasquez S.L."/>
            <person name="Kruys A."/>
            <person name="Hutchinson M.I."/>
            <person name="Powell A.J."/>
            <person name="Barry K."/>
            <person name="Miller A.N."/>
            <person name="Grigoriev I.V."/>
            <person name="Debuchy R."/>
            <person name="Gladieux P."/>
            <person name="Hiltunen Thoren M."/>
            <person name="Johannesson H."/>
        </authorList>
    </citation>
    <scope>NUCLEOTIDE SEQUENCE</scope>
    <source>
        <strain evidence="1">SMH4131-1</strain>
    </source>
</reference>
<sequence>MARIRLLVLRILRRKKGLFLTALPTMQGTSRKKRKPHEKTPALSSRFVLRFPLYFLPDVEPQTAAAPRFTIWCGMDSVHATSFQPAFDGTARFPRSRDGLLMCSDLKQPQGRG</sequence>
<gene>
    <name evidence="1" type="ORF">B0T19DRAFT_34128</name>
</gene>
<accession>A0AAE0J3L4</accession>
<comment type="caution">
    <text evidence="1">The sequence shown here is derived from an EMBL/GenBank/DDBJ whole genome shotgun (WGS) entry which is preliminary data.</text>
</comment>
<name>A0AAE0J3L4_9PEZI</name>
<proteinExistence type="predicted"/>
<organism evidence="1 2">
    <name type="scientific">Cercophora scortea</name>
    <dbReference type="NCBI Taxonomy" id="314031"/>
    <lineage>
        <taxon>Eukaryota</taxon>
        <taxon>Fungi</taxon>
        <taxon>Dikarya</taxon>
        <taxon>Ascomycota</taxon>
        <taxon>Pezizomycotina</taxon>
        <taxon>Sordariomycetes</taxon>
        <taxon>Sordariomycetidae</taxon>
        <taxon>Sordariales</taxon>
        <taxon>Lasiosphaeriaceae</taxon>
        <taxon>Cercophora</taxon>
    </lineage>
</organism>
<dbReference type="EMBL" id="JAUEPO010000001">
    <property type="protein sequence ID" value="KAK3336248.1"/>
    <property type="molecule type" value="Genomic_DNA"/>
</dbReference>
<keyword evidence="2" id="KW-1185">Reference proteome</keyword>
<evidence type="ECO:0000313" key="2">
    <source>
        <dbReference type="Proteomes" id="UP001286456"/>
    </source>
</evidence>
<dbReference type="Proteomes" id="UP001286456">
    <property type="component" value="Unassembled WGS sequence"/>
</dbReference>
<evidence type="ECO:0000313" key="1">
    <source>
        <dbReference type="EMBL" id="KAK3336248.1"/>
    </source>
</evidence>